<evidence type="ECO:0000313" key="6">
    <source>
        <dbReference type="RefSeq" id="XP_022155033.1"/>
    </source>
</evidence>
<evidence type="ECO:0000313" key="5">
    <source>
        <dbReference type="Proteomes" id="UP000504603"/>
    </source>
</evidence>
<dbReference type="KEGG" id="mcha:111022176"/>
<dbReference type="Pfam" id="PF26581">
    <property type="entry name" value="WIT1_2_N"/>
    <property type="match status" value="1"/>
</dbReference>
<feature type="coiled-coil region" evidence="1">
    <location>
        <begin position="306"/>
        <end position="476"/>
    </location>
</feature>
<protein>
    <submittedName>
        <fullName evidence="6 7">WPP domain-interacting tail-anchored protein 1-like</fullName>
    </submittedName>
</protein>
<feature type="transmembrane region" description="Helical" evidence="3">
    <location>
        <begin position="609"/>
        <end position="626"/>
    </location>
</feature>
<dbReference type="SUPFAM" id="SSF57997">
    <property type="entry name" value="Tropomyosin"/>
    <property type="match status" value="1"/>
</dbReference>
<keyword evidence="5" id="KW-1185">Reference proteome</keyword>
<keyword evidence="3" id="KW-0472">Membrane</keyword>
<evidence type="ECO:0000256" key="3">
    <source>
        <dbReference type="SAM" id="Phobius"/>
    </source>
</evidence>
<dbReference type="GeneID" id="111022176"/>
<feature type="region of interest" description="Disordered" evidence="2">
    <location>
        <begin position="561"/>
        <end position="592"/>
    </location>
</feature>
<dbReference type="RefSeq" id="XP_022155034.1">
    <property type="nucleotide sequence ID" value="XM_022299342.1"/>
</dbReference>
<evidence type="ECO:0000256" key="1">
    <source>
        <dbReference type="SAM" id="Coils"/>
    </source>
</evidence>
<sequence>MDSDAVSEASTSVICDNVSDSITRASFSSDVANGSEVITRLELDLARVSEKLVNLSVFMMHIATRESELEASASENDHMFAGSVEKALEIDLLAGFLDSEVDGVDSFLARIQNDLFHAHELIPFFKHSEETSMYLEEKLKDSEEYLRQSHDQISEIRTQSAKLQKSLCCYNRNGDRGTDLQENNQLLDRNPIIDMRTVEHQIHILRMLEKSLAREMDLEKRLTETIQIDDELKLRLHSSQQDVYSLEEEVEDVCGRCFEAENASEVLTGVSKGLLGRLQLLQFSINGSAQREAELRLKFDGSMKQLKAKESELLNCKNNIAELKKTLNLQTDELKSKLKEAEEKLMVSNLETVTLKEKVSSLEKQLKESEEIEALKRRLRESDMKLQRAVASAEASQEKQTMLYAAINDMENLIRDLKLKVVKADSRADRAEENCILLTESYAEVNEELRLVRGRLDFLETSLQQAESRKKASAKNIDVRTKVITNLVMQVAIERDRLHKQISSLAMENKILAAKLKQANQDSVVTDHCNTVRTKEIAPEQDSTAAATTTTTCAREIQVDDTQLSAAGPEAEKTQDDGSVGGTTTNPAATDPDLETMRRIDIAVLSSKHVFILLSTLIIIAAVYLSKLQD</sequence>
<evidence type="ECO:0000256" key="2">
    <source>
        <dbReference type="SAM" id="MobiDB-lite"/>
    </source>
</evidence>
<accession>A0A6J1DP07</accession>
<organism evidence="5 7">
    <name type="scientific">Momordica charantia</name>
    <name type="common">Bitter gourd</name>
    <name type="synonym">Balsam pear</name>
    <dbReference type="NCBI Taxonomy" id="3673"/>
    <lineage>
        <taxon>Eukaryota</taxon>
        <taxon>Viridiplantae</taxon>
        <taxon>Streptophyta</taxon>
        <taxon>Embryophyta</taxon>
        <taxon>Tracheophyta</taxon>
        <taxon>Spermatophyta</taxon>
        <taxon>Magnoliopsida</taxon>
        <taxon>eudicotyledons</taxon>
        <taxon>Gunneridae</taxon>
        <taxon>Pentapetalae</taxon>
        <taxon>rosids</taxon>
        <taxon>fabids</taxon>
        <taxon>Cucurbitales</taxon>
        <taxon>Cucurbitaceae</taxon>
        <taxon>Momordiceae</taxon>
        <taxon>Momordica</taxon>
    </lineage>
</organism>
<gene>
    <name evidence="6 7" type="primary">LOC111022176</name>
</gene>
<feature type="domain" description="WIT1/2 N-terminal helical bundle" evidence="4">
    <location>
        <begin position="33"/>
        <end position="169"/>
    </location>
</feature>
<dbReference type="InterPro" id="IPR039976">
    <property type="entry name" value="WIT1/WIT2"/>
</dbReference>
<dbReference type="AlphaFoldDB" id="A0A6J1DP07"/>
<keyword evidence="3" id="KW-0812">Transmembrane</keyword>
<dbReference type="InterPro" id="IPR058610">
    <property type="entry name" value="WIT1_2_N"/>
</dbReference>
<name>A0A6J1DP07_MOMCH</name>
<evidence type="ECO:0000259" key="4">
    <source>
        <dbReference type="Pfam" id="PF26581"/>
    </source>
</evidence>
<dbReference type="RefSeq" id="XP_022155033.1">
    <property type="nucleotide sequence ID" value="XM_022299341.1"/>
</dbReference>
<dbReference type="OrthoDB" id="1936068at2759"/>
<reference evidence="6 7" key="1">
    <citation type="submission" date="2025-04" db="UniProtKB">
        <authorList>
            <consortium name="RefSeq"/>
        </authorList>
    </citation>
    <scope>IDENTIFICATION</scope>
    <source>
        <strain evidence="6 7">OHB3-1</strain>
    </source>
</reference>
<dbReference type="PANTHER" id="PTHR35705">
    <property type="entry name" value="WPP DOMAIN-INTERACTING TAIL-ANCHORED PROTEIN 1"/>
    <property type="match status" value="1"/>
</dbReference>
<proteinExistence type="predicted"/>
<dbReference type="PANTHER" id="PTHR35705:SF1">
    <property type="entry name" value="WPP DOMAIN-INTERACTING TAIL-ANCHORED PROTEIN 1"/>
    <property type="match status" value="1"/>
</dbReference>
<keyword evidence="3" id="KW-1133">Transmembrane helix</keyword>
<evidence type="ECO:0000313" key="7">
    <source>
        <dbReference type="RefSeq" id="XP_022155034.1"/>
    </source>
</evidence>
<dbReference type="Proteomes" id="UP000504603">
    <property type="component" value="Unplaced"/>
</dbReference>
<keyword evidence="1" id="KW-0175">Coiled coil</keyword>